<organism evidence="8 9">
    <name type="scientific">Funiculus sociatus GB2-A5</name>
    <dbReference type="NCBI Taxonomy" id="2933946"/>
    <lineage>
        <taxon>Bacteria</taxon>
        <taxon>Bacillati</taxon>
        <taxon>Cyanobacteriota</taxon>
        <taxon>Cyanophyceae</taxon>
        <taxon>Coleofasciculales</taxon>
        <taxon>Coleofasciculaceae</taxon>
        <taxon>Funiculus</taxon>
    </lineage>
</organism>
<comment type="caution">
    <text evidence="8">The sequence shown here is derived from an EMBL/GenBank/DDBJ whole genome shotgun (WGS) entry which is preliminary data.</text>
</comment>
<dbReference type="InterPro" id="IPR058647">
    <property type="entry name" value="BSH_CzcB-like"/>
</dbReference>
<evidence type="ECO:0000259" key="5">
    <source>
        <dbReference type="Pfam" id="PF25954"/>
    </source>
</evidence>
<proteinExistence type="inferred from homology"/>
<evidence type="ECO:0000259" key="6">
    <source>
        <dbReference type="Pfam" id="PF25973"/>
    </source>
</evidence>
<feature type="coiled-coil region" evidence="3">
    <location>
        <begin position="130"/>
        <end position="243"/>
    </location>
</feature>
<keyword evidence="4" id="KW-1133">Transmembrane helix</keyword>
<keyword evidence="3" id="KW-0175">Coiled coil</keyword>
<dbReference type="Gene3D" id="1.10.287.470">
    <property type="entry name" value="Helix hairpin bin"/>
    <property type="match status" value="2"/>
</dbReference>
<evidence type="ECO:0000256" key="3">
    <source>
        <dbReference type="SAM" id="Coils"/>
    </source>
</evidence>
<keyword evidence="2" id="KW-0813">Transport</keyword>
<comment type="similarity">
    <text evidence="1">Belongs to the membrane fusion protein (MFP) (TC 8.A.1) family.</text>
</comment>
<dbReference type="InterPro" id="IPR006143">
    <property type="entry name" value="RND_pump_MFP"/>
</dbReference>
<dbReference type="Gene3D" id="2.40.30.170">
    <property type="match status" value="1"/>
</dbReference>
<keyword evidence="4" id="KW-0472">Membrane</keyword>
<evidence type="ECO:0000256" key="1">
    <source>
        <dbReference type="ARBA" id="ARBA00009477"/>
    </source>
</evidence>
<reference evidence="8 9" key="1">
    <citation type="submission" date="2022-04" db="EMBL/GenBank/DDBJ databases">
        <title>Positive selection, recombination, and allopatry shape intraspecific diversity of widespread and dominant cyanobacteria.</title>
        <authorList>
            <person name="Wei J."/>
            <person name="Shu W."/>
            <person name="Hu C."/>
        </authorList>
    </citation>
    <scope>NUCLEOTIDE SEQUENCE [LARGE SCALE GENOMIC DNA]</scope>
    <source>
        <strain evidence="8 9">GB2-A5</strain>
    </source>
</reference>
<feature type="domain" description="CzcB-like C-terminal circularly permuted SH3-like" evidence="7">
    <location>
        <begin position="389"/>
        <end position="444"/>
    </location>
</feature>
<evidence type="ECO:0000256" key="4">
    <source>
        <dbReference type="SAM" id="Phobius"/>
    </source>
</evidence>
<dbReference type="Pfam" id="PF25975">
    <property type="entry name" value="CzcB_C"/>
    <property type="match status" value="1"/>
</dbReference>
<keyword evidence="9" id="KW-1185">Reference proteome</keyword>
<dbReference type="NCBIfam" id="TIGR01730">
    <property type="entry name" value="RND_mfp"/>
    <property type="match status" value="1"/>
</dbReference>
<dbReference type="Pfam" id="PF25973">
    <property type="entry name" value="BSH_CzcB"/>
    <property type="match status" value="1"/>
</dbReference>
<accession>A0ABV0JIE9</accession>
<dbReference type="Pfam" id="PF25954">
    <property type="entry name" value="Beta-barrel_RND_2"/>
    <property type="match status" value="1"/>
</dbReference>
<dbReference type="PANTHER" id="PTHR30097:SF4">
    <property type="entry name" value="SLR6042 PROTEIN"/>
    <property type="match status" value="1"/>
</dbReference>
<feature type="domain" description="CusB-like beta-barrel" evidence="5">
    <location>
        <begin position="304"/>
        <end position="378"/>
    </location>
</feature>
<dbReference type="EMBL" id="JAMPKK010000002">
    <property type="protein sequence ID" value="MEP0863222.1"/>
    <property type="molecule type" value="Genomic_DNA"/>
</dbReference>
<dbReference type="PANTHER" id="PTHR30097">
    <property type="entry name" value="CATION EFFLUX SYSTEM PROTEIN CUSB"/>
    <property type="match status" value="1"/>
</dbReference>
<name>A0ABV0JIE9_9CYAN</name>
<dbReference type="RefSeq" id="WP_190427936.1">
    <property type="nucleotide sequence ID" value="NZ_JAMPKK010000002.1"/>
</dbReference>
<dbReference type="InterPro" id="IPR051909">
    <property type="entry name" value="MFP_Cation_Efflux"/>
</dbReference>
<dbReference type="SUPFAM" id="SSF111369">
    <property type="entry name" value="HlyD-like secretion proteins"/>
    <property type="match status" value="1"/>
</dbReference>
<dbReference type="InterPro" id="IPR058649">
    <property type="entry name" value="CzcB_C"/>
</dbReference>
<dbReference type="InterPro" id="IPR058792">
    <property type="entry name" value="Beta-barrel_RND_2"/>
</dbReference>
<feature type="domain" description="CzcB-like barrel-sandwich hybrid" evidence="6">
    <location>
        <begin position="91"/>
        <end position="293"/>
    </location>
</feature>
<evidence type="ECO:0000259" key="7">
    <source>
        <dbReference type="Pfam" id="PF25975"/>
    </source>
</evidence>
<gene>
    <name evidence="8" type="ORF">NDI37_01920</name>
</gene>
<evidence type="ECO:0000313" key="8">
    <source>
        <dbReference type="EMBL" id="MEP0863222.1"/>
    </source>
</evidence>
<keyword evidence="4" id="KW-0812">Transmembrane</keyword>
<dbReference type="Gene3D" id="2.40.50.100">
    <property type="match status" value="1"/>
</dbReference>
<sequence length="536" mass="58460">MRFHLMAMRSVSGIFLFLLLLITPKFVLAHGGHGDEFHQETEANPGTQQGIQVDAQTVKRMGIEVKPVTKQQMDFGIKTTGQIEILPSQKVEVTSPTPGKIVELLVEPGAVVQAGKVVAVIAAPDLVELRVNSQEKRAEAEADLQQAEADLKLAEQNYQRYLQIAAADIKQARSQLALAEERYNRDRELSAQGAIPRRQVLEDETELAEALATVTKATSRREVLEAEAQLKRAKSAVEVANSRIRLSNAAYQTRLQQLGTRANDKGLVTVTAPISGTVTDREITLGQSVEEAGEKLMTILNNSRVWATANIYEKDLEKVKIGQQAIAKVASLPNRTFTGKIAVIGSVVEGETRVVPVKAEVDNADGQLKPGMFAQLEVLTDKTPTAVLVIPTSAVVEANGRQLVYVENGTTFEPAEVALGRTLGELVEIKRSLFDGDRIVTQGAIQLYAESLKGNRSPQQGAIREAEKGKSEEKESIIQNFLPWLWVVGGGGAIASGAFWLGRRTQTRIVSSTFLPYESETVPQDPETEKEKVKSP</sequence>
<protein>
    <submittedName>
        <fullName evidence="8">Efflux RND transporter periplasmic adaptor subunit</fullName>
    </submittedName>
</protein>
<dbReference type="Gene3D" id="2.40.420.20">
    <property type="match status" value="1"/>
</dbReference>
<evidence type="ECO:0000256" key="2">
    <source>
        <dbReference type="ARBA" id="ARBA00022448"/>
    </source>
</evidence>
<dbReference type="Proteomes" id="UP001442494">
    <property type="component" value="Unassembled WGS sequence"/>
</dbReference>
<feature type="transmembrane region" description="Helical" evidence="4">
    <location>
        <begin position="481"/>
        <end position="501"/>
    </location>
</feature>
<evidence type="ECO:0000313" key="9">
    <source>
        <dbReference type="Proteomes" id="UP001442494"/>
    </source>
</evidence>